<proteinExistence type="predicted"/>
<sequence length="225" mass="26819">MRQKERYLEKKLGENVFQIKKLIKELEQGQLQDYSIEKSEIATCVLINWIFDAPSQSNGYGFPFDRQHLEFYSRLKRIHKIIGCMSKKSSVKENHQKSFFQLWKLLDDMVKDKSLNKIVESIEDKVVVFDKLREAMRITLPNGKEGLNDEGDGTDIKTIENKVKVYRDWLANKKDCMETYSKMLEQIDKYWEKLFSDPMEVNINDEKFIIVPQRTNNVLEQFFWK</sequence>
<comment type="caution">
    <text evidence="1">The sequence shown here is derived from an EMBL/GenBank/DDBJ whole genome shotgun (WGS) entry which is preliminary data.</text>
</comment>
<organism evidence="1 2">
    <name type="scientific">Candidatus Magnetoglobus multicellularis str. Araruama</name>
    <dbReference type="NCBI Taxonomy" id="890399"/>
    <lineage>
        <taxon>Bacteria</taxon>
        <taxon>Pseudomonadati</taxon>
        <taxon>Thermodesulfobacteriota</taxon>
        <taxon>Desulfobacteria</taxon>
        <taxon>Desulfobacterales</taxon>
        <taxon>Desulfobacteraceae</taxon>
        <taxon>Candidatus Magnetoglobus</taxon>
    </lineage>
</organism>
<dbReference type="EMBL" id="ATBP01001013">
    <property type="protein sequence ID" value="ETR68262.1"/>
    <property type="molecule type" value="Genomic_DNA"/>
</dbReference>
<evidence type="ECO:0000313" key="2">
    <source>
        <dbReference type="Proteomes" id="UP000189670"/>
    </source>
</evidence>
<reference evidence="2" key="1">
    <citation type="submission" date="2012-11" db="EMBL/GenBank/DDBJ databases">
        <authorList>
            <person name="Lucero-Rivera Y.E."/>
            <person name="Tovar-Ramirez D."/>
        </authorList>
    </citation>
    <scope>NUCLEOTIDE SEQUENCE [LARGE SCALE GENOMIC DNA]</scope>
    <source>
        <strain evidence="2">Araruama</strain>
    </source>
</reference>
<evidence type="ECO:0000313" key="1">
    <source>
        <dbReference type="EMBL" id="ETR68262.1"/>
    </source>
</evidence>
<protein>
    <submittedName>
        <fullName evidence="1">Uncharacterized protein</fullName>
    </submittedName>
</protein>
<dbReference type="Proteomes" id="UP000189670">
    <property type="component" value="Unassembled WGS sequence"/>
</dbReference>
<dbReference type="AlphaFoldDB" id="A0A1V1P066"/>
<name>A0A1V1P066_9BACT</name>
<accession>A0A1V1P066</accession>
<gene>
    <name evidence="1" type="ORF">OMM_04660</name>
</gene>